<organism evidence="3 4">
    <name type="scientific">Lasiosphaeria ovina</name>
    <dbReference type="NCBI Taxonomy" id="92902"/>
    <lineage>
        <taxon>Eukaryota</taxon>
        <taxon>Fungi</taxon>
        <taxon>Dikarya</taxon>
        <taxon>Ascomycota</taxon>
        <taxon>Pezizomycotina</taxon>
        <taxon>Sordariomycetes</taxon>
        <taxon>Sordariomycetidae</taxon>
        <taxon>Sordariales</taxon>
        <taxon>Lasiosphaeriaceae</taxon>
        <taxon>Lasiosphaeria</taxon>
    </lineage>
</organism>
<feature type="chain" id="PRO_5042123314" evidence="2">
    <location>
        <begin position="26"/>
        <end position="171"/>
    </location>
</feature>
<evidence type="ECO:0000256" key="2">
    <source>
        <dbReference type="SAM" id="SignalP"/>
    </source>
</evidence>
<proteinExistence type="predicted"/>
<dbReference type="EMBL" id="JAULSN010000001">
    <property type="protein sequence ID" value="KAK3384654.1"/>
    <property type="molecule type" value="Genomic_DNA"/>
</dbReference>
<reference evidence="3" key="2">
    <citation type="submission" date="2023-06" db="EMBL/GenBank/DDBJ databases">
        <authorList>
            <consortium name="Lawrence Berkeley National Laboratory"/>
            <person name="Haridas S."/>
            <person name="Hensen N."/>
            <person name="Bonometti L."/>
            <person name="Westerberg I."/>
            <person name="Brannstrom I.O."/>
            <person name="Guillou S."/>
            <person name="Cros-Aarteil S."/>
            <person name="Calhoun S."/>
            <person name="Kuo A."/>
            <person name="Mondo S."/>
            <person name="Pangilinan J."/>
            <person name="Riley R."/>
            <person name="Labutti K."/>
            <person name="Andreopoulos B."/>
            <person name="Lipzen A."/>
            <person name="Chen C."/>
            <person name="Yanf M."/>
            <person name="Daum C."/>
            <person name="Ng V."/>
            <person name="Clum A."/>
            <person name="Steindorff A."/>
            <person name="Ohm R."/>
            <person name="Martin F."/>
            <person name="Silar P."/>
            <person name="Natvig D."/>
            <person name="Lalanne C."/>
            <person name="Gautier V."/>
            <person name="Ament-Velasquez S.L."/>
            <person name="Kruys A."/>
            <person name="Hutchinson M.I."/>
            <person name="Powell A.J."/>
            <person name="Barry K."/>
            <person name="Miller A.N."/>
            <person name="Grigoriev I.V."/>
            <person name="Debuchy R."/>
            <person name="Gladieux P."/>
            <person name="Thoren M.H."/>
            <person name="Johannesson H."/>
        </authorList>
    </citation>
    <scope>NUCLEOTIDE SEQUENCE</scope>
    <source>
        <strain evidence="3">CBS 958.72</strain>
    </source>
</reference>
<reference evidence="3" key="1">
    <citation type="journal article" date="2023" name="Mol. Phylogenet. Evol.">
        <title>Genome-scale phylogeny and comparative genomics of the fungal order Sordariales.</title>
        <authorList>
            <person name="Hensen N."/>
            <person name="Bonometti L."/>
            <person name="Westerberg I."/>
            <person name="Brannstrom I.O."/>
            <person name="Guillou S."/>
            <person name="Cros-Aarteil S."/>
            <person name="Calhoun S."/>
            <person name="Haridas S."/>
            <person name="Kuo A."/>
            <person name="Mondo S."/>
            <person name="Pangilinan J."/>
            <person name="Riley R."/>
            <person name="LaButti K."/>
            <person name="Andreopoulos B."/>
            <person name="Lipzen A."/>
            <person name="Chen C."/>
            <person name="Yan M."/>
            <person name="Daum C."/>
            <person name="Ng V."/>
            <person name="Clum A."/>
            <person name="Steindorff A."/>
            <person name="Ohm R.A."/>
            <person name="Martin F."/>
            <person name="Silar P."/>
            <person name="Natvig D.O."/>
            <person name="Lalanne C."/>
            <person name="Gautier V."/>
            <person name="Ament-Velasquez S.L."/>
            <person name="Kruys A."/>
            <person name="Hutchinson M.I."/>
            <person name="Powell A.J."/>
            <person name="Barry K."/>
            <person name="Miller A.N."/>
            <person name="Grigoriev I.V."/>
            <person name="Debuchy R."/>
            <person name="Gladieux P."/>
            <person name="Hiltunen Thoren M."/>
            <person name="Johannesson H."/>
        </authorList>
    </citation>
    <scope>NUCLEOTIDE SEQUENCE</scope>
    <source>
        <strain evidence="3">CBS 958.72</strain>
    </source>
</reference>
<protein>
    <submittedName>
        <fullName evidence="3">Uncharacterized protein</fullName>
    </submittedName>
</protein>
<comment type="caution">
    <text evidence="3">The sequence shown here is derived from an EMBL/GenBank/DDBJ whole genome shotgun (WGS) entry which is preliminary data.</text>
</comment>
<evidence type="ECO:0000256" key="1">
    <source>
        <dbReference type="SAM" id="Phobius"/>
    </source>
</evidence>
<gene>
    <name evidence="3" type="ORF">B0T24DRAFT_609224</name>
</gene>
<keyword evidence="1" id="KW-0472">Membrane</keyword>
<feature type="signal peptide" evidence="2">
    <location>
        <begin position="1"/>
        <end position="25"/>
    </location>
</feature>
<name>A0AAE0TZ13_9PEZI</name>
<keyword evidence="4" id="KW-1185">Reference proteome</keyword>
<feature type="transmembrane region" description="Helical" evidence="1">
    <location>
        <begin position="140"/>
        <end position="169"/>
    </location>
</feature>
<dbReference type="AlphaFoldDB" id="A0AAE0TZ13"/>
<sequence>MDGYIFFHPVTTRWILSSLSLTVLCVRDDYLTSPLAAARGEREGNGFLSLADLIQLWLWLKAWLGHMERNGDERCACSMGRMGGRAKEVEKEREGRVQGQMDGWIPPFLWLYSLLIEDLGVFVSPASHSITSHCRLWSSLYIIMFCFAFLLFSWSRSGFLFVVSLLIIVCL</sequence>
<evidence type="ECO:0000313" key="4">
    <source>
        <dbReference type="Proteomes" id="UP001287356"/>
    </source>
</evidence>
<keyword evidence="2" id="KW-0732">Signal</keyword>
<evidence type="ECO:0000313" key="3">
    <source>
        <dbReference type="EMBL" id="KAK3384654.1"/>
    </source>
</evidence>
<keyword evidence="1" id="KW-0812">Transmembrane</keyword>
<keyword evidence="1" id="KW-1133">Transmembrane helix</keyword>
<dbReference type="Proteomes" id="UP001287356">
    <property type="component" value="Unassembled WGS sequence"/>
</dbReference>
<accession>A0AAE0TZ13</accession>